<dbReference type="InterPro" id="IPR029061">
    <property type="entry name" value="THDP-binding"/>
</dbReference>
<evidence type="ECO:0000313" key="6">
    <source>
        <dbReference type="Proteomes" id="UP000440096"/>
    </source>
</evidence>
<evidence type="ECO:0000259" key="4">
    <source>
        <dbReference type="Pfam" id="PF00676"/>
    </source>
</evidence>
<evidence type="ECO:0000256" key="3">
    <source>
        <dbReference type="ARBA" id="ARBA00023052"/>
    </source>
</evidence>
<protein>
    <submittedName>
        <fullName evidence="5">Pyruvate dehydrogenase (Acetyl-transferring) E1 component subunit alpha</fullName>
    </submittedName>
</protein>
<feature type="domain" description="Dehydrogenase E1 component" evidence="4">
    <location>
        <begin position="24"/>
        <end position="330"/>
    </location>
</feature>
<dbReference type="GO" id="GO:0004739">
    <property type="term" value="F:pyruvate dehydrogenase (acetyl-transferring) activity"/>
    <property type="evidence" value="ECO:0007669"/>
    <property type="project" value="TreeGrafter"/>
</dbReference>
<evidence type="ECO:0000256" key="2">
    <source>
        <dbReference type="ARBA" id="ARBA00023002"/>
    </source>
</evidence>
<dbReference type="GO" id="GO:0006086">
    <property type="term" value="P:pyruvate decarboxylation to acetyl-CoA"/>
    <property type="evidence" value="ECO:0007669"/>
    <property type="project" value="TreeGrafter"/>
</dbReference>
<dbReference type="GO" id="GO:0000287">
    <property type="term" value="F:magnesium ion binding"/>
    <property type="evidence" value="ECO:0007669"/>
    <property type="project" value="UniProtKB-ARBA"/>
</dbReference>
<reference evidence="5 6" key="1">
    <citation type="submission" date="2019-11" db="EMBL/GenBank/DDBJ databases">
        <title>Draft genome of Amycolatopsis RM579.</title>
        <authorList>
            <person name="Duangmal K."/>
            <person name="Mingma R."/>
        </authorList>
    </citation>
    <scope>NUCLEOTIDE SEQUENCE [LARGE SCALE GENOMIC DNA]</scope>
    <source>
        <strain evidence="5 6">RM579</strain>
    </source>
</reference>
<dbReference type="OrthoDB" id="9766715at2"/>
<dbReference type="InterPro" id="IPR001017">
    <property type="entry name" value="DH_E1"/>
</dbReference>
<accession>A0A6N7YUP9</accession>
<dbReference type="EMBL" id="WMBA01000024">
    <property type="protein sequence ID" value="MTD55662.1"/>
    <property type="molecule type" value="Genomic_DNA"/>
</dbReference>
<name>A0A6N7YUP9_9PSEU</name>
<organism evidence="5 6">
    <name type="scientific">Amycolatopsis pithecellobii</name>
    <dbReference type="NCBI Taxonomy" id="664692"/>
    <lineage>
        <taxon>Bacteria</taxon>
        <taxon>Bacillati</taxon>
        <taxon>Actinomycetota</taxon>
        <taxon>Actinomycetes</taxon>
        <taxon>Pseudonocardiales</taxon>
        <taxon>Pseudonocardiaceae</taxon>
        <taxon>Amycolatopsis</taxon>
    </lineage>
</organism>
<evidence type="ECO:0000256" key="1">
    <source>
        <dbReference type="ARBA" id="ARBA00001964"/>
    </source>
</evidence>
<keyword evidence="6" id="KW-1185">Reference proteome</keyword>
<dbReference type="Proteomes" id="UP000440096">
    <property type="component" value="Unassembled WGS sequence"/>
</dbReference>
<comment type="caution">
    <text evidence="5">The sequence shown here is derived from an EMBL/GenBank/DDBJ whole genome shotgun (WGS) entry which is preliminary data.</text>
</comment>
<sequence length="352" mass="39049">MSWSVSWREREWDKDLLLEMYRLMVRIRHFEDEGEVYLRRGDFSGPYHASIGQEAACVGPLVSLRGTDYVTGTHRSHGHQIAKGAPLKTLAAEIWGRRTGVCKGKGGSMHVADFSVGALGASALLGGAMGIATGAALAQKLDGTDGVVVCYFGDGVVNEGTFHETLNWAATWKLPVIFLCENNQYAVTMWYGDTTSVDVLSKRAVAYDIPGRTVDGMNALQLHHVCEEAIARARAGEGPSLIEAMTYRYKEHSTRLVMPTGVKKREGILRGYRESAEIEAWQQRDPIIVLAATIVGQEHASESELDRIEQEEIAQVRDAWQFAADSDWPDVEEIWTDTWPEPVQADKRVELI</sequence>
<evidence type="ECO:0000313" key="5">
    <source>
        <dbReference type="EMBL" id="MTD55662.1"/>
    </source>
</evidence>
<keyword evidence="5" id="KW-0670">Pyruvate</keyword>
<dbReference type="RefSeq" id="WP_154757856.1">
    <property type="nucleotide sequence ID" value="NZ_WMBA01000024.1"/>
</dbReference>
<dbReference type="InterPro" id="IPR050642">
    <property type="entry name" value="PDH_E1_Alpha_Subunit"/>
</dbReference>
<dbReference type="PANTHER" id="PTHR11516:SF60">
    <property type="entry name" value="PYRUVATE DEHYDROGENASE E1 COMPONENT SUBUNIT ALPHA"/>
    <property type="match status" value="1"/>
</dbReference>
<dbReference type="AlphaFoldDB" id="A0A6N7YUP9"/>
<comment type="cofactor">
    <cofactor evidence="1">
        <name>thiamine diphosphate</name>
        <dbReference type="ChEBI" id="CHEBI:58937"/>
    </cofactor>
</comment>
<proteinExistence type="predicted"/>
<keyword evidence="3" id="KW-0786">Thiamine pyrophosphate</keyword>
<dbReference type="Gene3D" id="3.40.50.970">
    <property type="match status" value="1"/>
</dbReference>
<dbReference type="PANTHER" id="PTHR11516">
    <property type="entry name" value="PYRUVATE DEHYDROGENASE E1 COMPONENT, ALPHA SUBUNIT BACTERIAL AND ORGANELLAR"/>
    <property type="match status" value="1"/>
</dbReference>
<gene>
    <name evidence="5" type="ORF">GKO32_16995</name>
</gene>
<dbReference type="Pfam" id="PF00676">
    <property type="entry name" value="E1_dh"/>
    <property type="match status" value="1"/>
</dbReference>
<keyword evidence="2" id="KW-0560">Oxidoreductase</keyword>
<dbReference type="CDD" id="cd02000">
    <property type="entry name" value="TPP_E1_PDC_ADC_BCADC"/>
    <property type="match status" value="1"/>
</dbReference>
<dbReference type="SUPFAM" id="SSF52518">
    <property type="entry name" value="Thiamin diphosphate-binding fold (THDP-binding)"/>
    <property type="match status" value="1"/>
</dbReference>